<evidence type="ECO:0000313" key="7">
    <source>
        <dbReference type="EMBL" id="MFD1845825.1"/>
    </source>
</evidence>
<gene>
    <name evidence="7" type="ORF">ACFSFX_04365</name>
</gene>
<evidence type="ECO:0000256" key="1">
    <source>
        <dbReference type="ARBA" id="ARBA00022491"/>
    </source>
</evidence>
<keyword evidence="3 5" id="KW-0238">DNA-binding</keyword>
<evidence type="ECO:0000259" key="6">
    <source>
        <dbReference type="PROSITE" id="PS50977"/>
    </source>
</evidence>
<keyword evidence="2" id="KW-0805">Transcription regulation</keyword>
<evidence type="ECO:0000256" key="5">
    <source>
        <dbReference type="PROSITE-ProRule" id="PRU00335"/>
    </source>
</evidence>
<dbReference type="InterPro" id="IPR036271">
    <property type="entry name" value="Tet_transcr_reg_TetR-rel_C_sf"/>
</dbReference>
<sequence>MNRAPDKHEAFAESVLKLIVRGGIQAVSVRTVASDAGWSVGALQKTFPNKEALLRASLQLLVARVDTRMETIPFTGDAADYLVRLITETLPLDQVRRDEALAWNAFTAEATHTQWIADMLTSQDERISEQLVQALSALGVPQPAITAASILAVSDGFATRLLYNPDRAEELRAALEPIISRLLVM</sequence>
<dbReference type="Proteomes" id="UP001597307">
    <property type="component" value="Unassembled WGS sequence"/>
</dbReference>
<evidence type="ECO:0000256" key="3">
    <source>
        <dbReference type="ARBA" id="ARBA00023125"/>
    </source>
</evidence>
<dbReference type="InterPro" id="IPR001647">
    <property type="entry name" value="HTH_TetR"/>
</dbReference>
<protein>
    <submittedName>
        <fullName evidence="7">TetR/AcrR family transcriptional regulator</fullName>
    </submittedName>
</protein>
<accession>A0ABW4Q3A9</accession>
<feature type="DNA-binding region" description="H-T-H motif" evidence="5">
    <location>
        <begin position="28"/>
        <end position="47"/>
    </location>
</feature>
<feature type="domain" description="HTH tetR-type" evidence="6">
    <location>
        <begin position="5"/>
        <end position="65"/>
    </location>
</feature>
<dbReference type="SUPFAM" id="SSF48498">
    <property type="entry name" value="Tetracyclin repressor-like, C-terminal domain"/>
    <property type="match status" value="1"/>
</dbReference>
<keyword evidence="1" id="KW-0678">Repressor</keyword>
<dbReference type="InterPro" id="IPR009057">
    <property type="entry name" value="Homeodomain-like_sf"/>
</dbReference>
<dbReference type="EMBL" id="JBHUGA010000009">
    <property type="protein sequence ID" value="MFD1845825.1"/>
    <property type="molecule type" value="Genomic_DNA"/>
</dbReference>
<keyword evidence="8" id="KW-1185">Reference proteome</keyword>
<dbReference type="Pfam" id="PF00440">
    <property type="entry name" value="TetR_N"/>
    <property type="match status" value="1"/>
</dbReference>
<dbReference type="Pfam" id="PF13977">
    <property type="entry name" value="TetR_C_6"/>
    <property type="match status" value="1"/>
</dbReference>
<evidence type="ECO:0000256" key="2">
    <source>
        <dbReference type="ARBA" id="ARBA00023015"/>
    </source>
</evidence>
<dbReference type="InterPro" id="IPR039538">
    <property type="entry name" value="BetI_C"/>
</dbReference>
<organism evidence="7 8">
    <name type="scientific">Arthrobacter flavus</name>
    <dbReference type="NCBI Taxonomy" id="95172"/>
    <lineage>
        <taxon>Bacteria</taxon>
        <taxon>Bacillati</taxon>
        <taxon>Actinomycetota</taxon>
        <taxon>Actinomycetes</taxon>
        <taxon>Micrococcales</taxon>
        <taxon>Micrococcaceae</taxon>
        <taxon>Arthrobacter</taxon>
    </lineage>
</organism>
<dbReference type="Gene3D" id="1.10.357.10">
    <property type="entry name" value="Tetracycline Repressor, domain 2"/>
    <property type="match status" value="1"/>
</dbReference>
<evidence type="ECO:0000256" key="4">
    <source>
        <dbReference type="ARBA" id="ARBA00023163"/>
    </source>
</evidence>
<proteinExistence type="predicted"/>
<keyword evidence="4" id="KW-0804">Transcription</keyword>
<dbReference type="RefSeq" id="WP_343878044.1">
    <property type="nucleotide sequence ID" value="NZ_BAAAIJ010000009.1"/>
</dbReference>
<reference evidence="8" key="1">
    <citation type="journal article" date="2019" name="Int. J. Syst. Evol. Microbiol.">
        <title>The Global Catalogue of Microorganisms (GCM) 10K type strain sequencing project: providing services to taxonomists for standard genome sequencing and annotation.</title>
        <authorList>
            <consortium name="The Broad Institute Genomics Platform"/>
            <consortium name="The Broad Institute Genome Sequencing Center for Infectious Disease"/>
            <person name="Wu L."/>
            <person name="Ma J."/>
        </authorList>
    </citation>
    <scope>NUCLEOTIDE SEQUENCE [LARGE SCALE GENOMIC DNA]</scope>
    <source>
        <strain evidence="8">JCM 11496</strain>
    </source>
</reference>
<comment type="caution">
    <text evidence="7">The sequence shown here is derived from an EMBL/GenBank/DDBJ whole genome shotgun (WGS) entry which is preliminary data.</text>
</comment>
<evidence type="ECO:0000313" key="8">
    <source>
        <dbReference type="Proteomes" id="UP001597307"/>
    </source>
</evidence>
<dbReference type="SUPFAM" id="SSF46689">
    <property type="entry name" value="Homeodomain-like"/>
    <property type="match status" value="1"/>
</dbReference>
<dbReference type="PROSITE" id="PS50977">
    <property type="entry name" value="HTH_TETR_2"/>
    <property type="match status" value="1"/>
</dbReference>
<name>A0ABW4Q3A9_9MICC</name>